<comment type="caution">
    <text evidence="1">The sequence shown here is derived from an EMBL/GenBank/DDBJ whole genome shotgun (WGS) entry which is preliminary data.</text>
</comment>
<organism evidence="1 2">
    <name type="scientific">Undibacterium baiyunense</name>
    <dbReference type="NCBI Taxonomy" id="2828731"/>
    <lineage>
        <taxon>Bacteria</taxon>
        <taxon>Pseudomonadati</taxon>
        <taxon>Pseudomonadota</taxon>
        <taxon>Betaproteobacteria</taxon>
        <taxon>Burkholderiales</taxon>
        <taxon>Oxalobacteraceae</taxon>
        <taxon>Undibacterium</taxon>
    </lineage>
</organism>
<reference evidence="1 2" key="1">
    <citation type="submission" date="2021-04" db="EMBL/GenBank/DDBJ databases">
        <title>novel species isolated from subtropical streams in China.</title>
        <authorList>
            <person name="Lu H."/>
        </authorList>
    </citation>
    <scope>NUCLEOTIDE SEQUENCE [LARGE SCALE GENOMIC DNA]</scope>
    <source>
        <strain evidence="1 2">BYS107W</strain>
    </source>
</reference>
<accession>A0A941DG22</accession>
<proteinExistence type="predicted"/>
<evidence type="ECO:0000313" key="2">
    <source>
        <dbReference type="Proteomes" id="UP000680158"/>
    </source>
</evidence>
<protein>
    <submittedName>
        <fullName evidence="1">Uncharacterized protein</fullName>
    </submittedName>
</protein>
<sequence length="109" mass="11948">MNNTKAPWHVGGKDKCTIYDKFGQRIGNTFEGVMATQKSDSECQANAKLMCAAPELLELVTRAIARLEIAHSHGHGLMREWAVDARKLSSELLGNPEQFKPPAPEGGDK</sequence>
<dbReference type="AlphaFoldDB" id="A0A941DG22"/>
<gene>
    <name evidence="1" type="ORF">KDM92_12560</name>
</gene>
<dbReference type="Proteomes" id="UP000680158">
    <property type="component" value="Unassembled WGS sequence"/>
</dbReference>
<evidence type="ECO:0000313" key="1">
    <source>
        <dbReference type="EMBL" id="MBR7747416.1"/>
    </source>
</evidence>
<dbReference type="RefSeq" id="WP_212684809.1">
    <property type="nucleotide sequence ID" value="NZ_JAGSPM010000007.1"/>
</dbReference>
<dbReference type="EMBL" id="JAGSPM010000007">
    <property type="protein sequence ID" value="MBR7747416.1"/>
    <property type="molecule type" value="Genomic_DNA"/>
</dbReference>
<keyword evidence="2" id="KW-1185">Reference proteome</keyword>
<name>A0A941DG22_9BURK</name>